<reference evidence="1 2" key="1">
    <citation type="submission" date="2024-09" db="EMBL/GenBank/DDBJ databases">
        <title>Chromosome-scale assembly of Riccia fluitans.</title>
        <authorList>
            <person name="Paukszto L."/>
            <person name="Sawicki J."/>
            <person name="Karawczyk K."/>
            <person name="Piernik-Szablinska J."/>
            <person name="Szczecinska M."/>
            <person name="Mazdziarz M."/>
        </authorList>
    </citation>
    <scope>NUCLEOTIDE SEQUENCE [LARGE SCALE GENOMIC DNA]</scope>
    <source>
        <strain evidence="1">Rf_01</strain>
        <tissue evidence="1">Aerial parts of the thallus</tissue>
    </source>
</reference>
<accession>A0ABD1XPZ0</accession>
<evidence type="ECO:0000313" key="1">
    <source>
        <dbReference type="EMBL" id="KAL2611019.1"/>
    </source>
</evidence>
<sequence length="233" mass="25925">MLYKVVAKCALFLLSNRAEWESRRVLLRSENFRYLGIIIGFKVKPSVSSSFILQKVIKRVLFFSAKELKFKAKVIIIRFLLQSMFSLSLPFLRLSERQLRALLRILRVYPWGYADTGKPKVLLVAWDWISSPLGSGRSWNLEFEVASGCSDFRNGTLGFGFGNGSLGTSVLAFGQGDTGSGKGSALLLMEMAGILTVTALKRLEEVLGAKLQMQLAQVEAETAVVDFFSLPLE</sequence>
<comment type="caution">
    <text evidence="1">The sequence shown here is derived from an EMBL/GenBank/DDBJ whole genome shotgun (WGS) entry which is preliminary data.</text>
</comment>
<proteinExistence type="predicted"/>
<dbReference type="Proteomes" id="UP001605036">
    <property type="component" value="Unassembled WGS sequence"/>
</dbReference>
<organism evidence="1 2">
    <name type="scientific">Riccia fluitans</name>
    <dbReference type="NCBI Taxonomy" id="41844"/>
    <lineage>
        <taxon>Eukaryota</taxon>
        <taxon>Viridiplantae</taxon>
        <taxon>Streptophyta</taxon>
        <taxon>Embryophyta</taxon>
        <taxon>Marchantiophyta</taxon>
        <taxon>Marchantiopsida</taxon>
        <taxon>Marchantiidae</taxon>
        <taxon>Marchantiales</taxon>
        <taxon>Ricciaceae</taxon>
        <taxon>Riccia</taxon>
    </lineage>
</organism>
<dbReference type="AlphaFoldDB" id="A0ABD1XPZ0"/>
<keyword evidence="2" id="KW-1185">Reference proteome</keyword>
<evidence type="ECO:0000313" key="2">
    <source>
        <dbReference type="Proteomes" id="UP001605036"/>
    </source>
</evidence>
<gene>
    <name evidence="1" type="ORF">R1flu_022711</name>
</gene>
<protein>
    <submittedName>
        <fullName evidence="1">Uncharacterized protein</fullName>
    </submittedName>
</protein>
<name>A0ABD1XPZ0_9MARC</name>
<dbReference type="EMBL" id="JBHFFA010000007">
    <property type="protein sequence ID" value="KAL2611019.1"/>
    <property type="molecule type" value="Genomic_DNA"/>
</dbReference>